<name>A0A6C0HXK1_9ZZZZ</name>
<accession>A0A6C0HXK1</accession>
<evidence type="ECO:0000313" key="1">
    <source>
        <dbReference type="EMBL" id="QHT85508.1"/>
    </source>
</evidence>
<dbReference type="EMBL" id="MN740042">
    <property type="protein sequence ID" value="QHT85508.1"/>
    <property type="molecule type" value="Genomic_DNA"/>
</dbReference>
<protein>
    <submittedName>
        <fullName evidence="1">Uncharacterized protein</fullName>
    </submittedName>
</protein>
<reference evidence="1" key="1">
    <citation type="journal article" date="2020" name="Nature">
        <title>Giant virus diversity and host interactions through global metagenomics.</title>
        <authorList>
            <person name="Schulz F."/>
            <person name="Roux S."/>
            <person name="Paez-Espino D."/>
            <person name="Jungbluth S."/>
            <person name="Walsh D.A."/>
            <person name="Denef V.J."/>
            <person name="McMahon K.D."/>
            <person name="Konstantinidis K.T."/>
            <person name="Eloe-Fadrosh E.A."/>
            <person name="Kyrpides N.C."/>
            <person name="Woyke T."/>
        </authorList>
    </citation>
    <scope>NUCLEOTIDE SEQUENCE</scope>
    <source>
        <strain evidence="1">GVMAG-M-3300023184-17</strain>
    </source>
</reference>
<dbReference type="AlphaFoldDB" id="A0A6C0HXK1"/>
<sequence>MKGLLLLYGECFREGNIGSRLTDTPTSYLLQKEASLSHVSFCDSMKKKGVDMDILIHTYHTKYEKDLRSWYSYPTKYFLKKKYPFKKAQDALTSFMRITKKIDHSYDFVLFTRLDILLKSTFFDLVNPKWDKIYFFSQIWTVYQCGFYEGNIPVVNPIIKFIPKKYFWILDNTNIYHDAWVTYSKLGIKMDFMVEEYYDSNTHDDYNPYYKMVGRPETQIHYDKGKKIDRTLFYSNKKIKCKTRKKMKQQLYF</sequence>
<organism evidence="1">
    <name type="scientific">viral metagenome</name>
    <dbReference type="NCBI Taxonomy" id="1070528"/>
    <lineage>
        <taxon>unclassified sequences</taxon>
        <taxon>metagenomes</taxon>
        <taxon>organismal metagenomes</taxon>
    </lineage>
</organism>
<proteinExistence type="predicted"/>